<evidence type="ECO:0008006" key="4">
    <source>
        <dbReference type="Google" id="ProtNLM"/>
    </source>
</evidence>
<sequence length="234" mass="25915">MIRGYATVLFTLFLIENVCANACGHDNCETAIDIPLITKLNTPMKVELDVSSLTTQLKELIGREVEKAVLKATNNLVENIIDKRFQTAVDRLQTSISITACARDTITYNDNEIITFSDVKLAIGISNVNNFRSSGIFTCEKQGLYLIGAYIMSNSSYAQFQIIKNGFLVSRVQVNPFLRERSTPVIIVNPDPYHTGTGIIAVQLDVFDTLKIKAGFKTLVYGDGYSCLTVIKVK</sequence>
<accession>A0A6J8EQT5</accession>
<reference evidence="2 3" key="1">
    <citation type="submission" date="2020-06" db="EMBL/GenBank/DDBJ databases">
        <authorList>
            <person name="Li R."/>
            <person name="Bekaert M."/>
        </authorList>
    </citation>
    <scope>NUCLEOTIDE SEQUENCE [LARGE SCALE GENOMIC DNA]</scope>
    <source>
        <strain evidence="3">wild</strain>
    </source>
</reference>
<proteinExistence type="predicted"/>
<feature type="chain" id="PRO_5026982010" description="C1q domain-containing protein" evidence="1">
    <location>
        <begin position="21"/>
        <end position="234"/>
    </location>
</feature>
<protein>
    <recommendedName>
        <fullName evidence="4">C1q domain-containing protein</fullName>
    </recommendedName>
</protein>
<name>A0A6J8EQT5_MYTCO</name>
<evidence type="ECO:0000256" key="1">
    <source>
        <dbReference type="SAM" id="SignalP"/>
    </source>
</evidence>
<feature type="signal peptide" evidence="1">
    <location>
        <begin position="1"/>
        <end position="20"/>
    </location>
</feature>
<gene>
    <name evidence="2" type="ORF">MCOR_54889</name>
</gene>
<dbReference type="SUPFAM" id="SSF49842">
    <property type="entry name" value="TNF-like"/>
    <property type="match status" value="1"/>
</dbReference>
<keyword evidence="3" id="KW-1185">Reference proteome</keyword>
<dbReference type="AlphaFoldDB" id="A0A6J8EQT5"/>
<organism evidence="2 3">
    <name type="scientific">Mytilus coruscus</name>
    <name type="common">Sea mussel</name>
    <dbReference type="NCBI Taxonomy" id="42192"/>
    <lineage>
        <taxon>Eukaryota</taxon>
        <taxon>Metazoa</taxon>
        <taxon>Spiralia</taxon>
        <taxon>Lophotrochozoa</taxon>
        <taxon>Mollusca</taxon>
        <taxon>Bivalvia</taxon>
        <taxon>Autobranchia</taxon>
        <taxon>Pteriomorphia</taxon>
        <taxon>Mytilida</taxon>
        <taxon>Mytiloidea</taxon>
        <taxon>Mytilidae</taxon>
        <taxon>Mytilinae</taxon>
        <taxon>Mytilus</taxon>
    </lineage>
</organism>
<keyword evidence="1" id="KW-0732">Signal</keyword>
<dbReference type="Gene3D" id="2.60.120.40">
    <property type="match status" value="1"/>
</dbReference>
<dbReference type="InterPro" id="IPR008983">
    <property type="entry name" value="Tumour_necrosis_fac-like_dom"/>
</dbReference>
<evidence type="ECO:0000313" key="2">
    <source>
        <dbReference type="EMBL" id="CAC5422868.1"/>
    </source>
</evidence>
<evidence type="ECO:0000313" key="3">
    <source>
        <dbReference type="Proteomes" id="UP000507470"/>
    </source>
</evidence>
<dbReference type="Proteomes" id="UP000507470">
    <property type="component" value="Unassembled WGS sequence"/>
</dbReference>
<dbReference type="EMBL" id="CACVKT020009701">
    <property type="protein sequence ID" value="CAC5422868.1"/>
    <property type="molecule type" value="Genomic_DNA"/>
</dbReference>